<organism evidence="2 3">
    <name type="scientific">Psychroflexus gondwanensis ACAM 44</name>
    <dbReference type="NCBI Taxonomy" id="1189619"/>
    <lineage>
        <taxon>Bacteria</taxon>
        <taxon>Pseudomonadati</taxon>
        <taxon>Bacteroidota</taxon>
        <taxon>Flavobacteriia</taxon>
        <taxon>Flavobacteriales</taxon>
        <taxon>Flavobacteriaceae</taxon>
        <taxon>Psychroflexus</taxon>
    </lineage>
</organism>
<keyword evidence="3" id="KW-1185">Reference proteome</keyword>
<reference evidence="2 3" key="1">
    <citation type="journal article" date="2014" name="Genome Biol. Evol.">
        <title>Extensive gene acquisition in the extremely psychrophilic bacterial species Psychroflexus torquis and the link to sea-ice ecosystem specialism.</title>
        <authorList>
            <person name="Feng S."/>
            <person name="Powell S.M."/>
            <person name="Wilson R."/>
            <person name="Bowman J.P."/>
        </authorList>
    </citation>
    <scope>NUCLEOTIDE SEQUENCE [LARGE SCALE GENOMIC DNA]</scope>
    <source>
        <strain evidence="2 3">ACAM 44</strain>
    </source>
</reference>
<dbReference type="Proteomes" id="UP000012317">
    <property type="component" value="Unassembled WGS sequence"/>
</dbReference>
<keyword evidence="1" id="KW-0472">Membrane</keyword>
<name>N1WR00_9FLAO</name>
<gene>
    <name evidence="2" type="ORF">pgond44_01275</name>
</gene>
<keyword evidence="1" id="KW-1133">Transmembrane helix</keyword>
<evidence type="ECO:0000256" key="1">
    <source>
        <dbReference type="SAM" id="Phobius"/>
    </source>
</evidence>
<dbReference type="RefSeq" id="WP_003435082.1">
    <property type="nucleotide sequence ID" value="NZ_APLF01000001.1"/>
</dbReference>
<keyword evidence="1" id="KW-0812">Transmembrane</keyword>
<protein>
    <submittedName>
        <fullName evidence="2">Uncharacterized protein</fullName>
    </submittedName>
</protein>
<feature type="transmembrane region" description="Helical" evidence="1">
    <location>
        <begin position="12"/>
        <end position="33"/>
    </location>
</feature>
<accession>N1WR00</accession>
<dbReference type="AlphaFoldDB" id="N1WR00"/>
<sequence>MTEIKIEKKKPVWPWILLVLVLLIVAFAAWFFFIRNDNAEPVATSNETTDETADEIVDETSLIDINENNNIVASYVTFINADNATMGLDHVFTSEAFAKLTNAVDAMATEVGYDVKADIAEAKQLVDEITNEPMAAAHADKIRSGANVLSTCLQNIQQAKYSGLSAEAADVKSAASAINPETLTLNQRDAVKPFFRKAADLLNKMN</sequence>
<dbReference type="STRING" id="1189619.pgond44_01275"/>
<evidence type="ECO:0000313" key="2">
    <source>
        <dbReference type="EMBL" id="EMY82711.1"/>
    </source>
</evidence>
<evidence type="ECO:0000313" key="3">
    <source>
        <dbReference type="Proteomes" id="UP000012317"/>
    </source>
</evidence>
<dbReference type="PATRIC" id="fig|1189619.4.peg.266"/>
<dbReference type="eggNOG" id="ENOG5032RJ8">
    <property type="taxonomic scope" value="Bacteria"/>
</dbReference>
<comment type="caution">
    <text evidence="2">The sequence shown here is derived from an EMBL/GenBank/DDBJ whole genome shotgun (WGS) entry which is preliminary data.</text>
</comment>
<dbReference type="EMBL" id="APLF01000001">
    <property type="protein sequence ID" value="EMY82711.1"/>
    <property type="molecule type" value="Genomic_DNA"/>
</dbReference>
<proteinExistence type="predicted"/>